<reference evidence="2 3" key="1">
    <citation type="submission" date="2014-04" db="EMBL/GenBank/DDBJ databases">
        <authorList>
            <consortium name="DOE Joint Genome Institute"/>
            <person name="Kuo A."/>
            <person name="Kohler A."/>
            <person name="Nagy L.G."/>
            <person name="Floudas D."/>
            <person name="Copeland A."/>
            <person name="Barry K.W."/>
            <person name="Cichocki N."/>
            <person name="Veneault-Fourrey C."/>
            <person name="LaButti K."/>
            <person name="Lindquist E.A."/>
            <person name="Lipzen A."/>
            <person name="Lundell T."/>
            <person name="Morin E."/>
            <person name="Murat C."/>
            <person name="Sun H."/>
            <person name="Tunlid A."/>
            <person name="Henrissat B."/>
            <person name="Grigoriev I.V."/>
            <person name="Hibbett D.S."/>
            <person name="Martin F."/>
            <person name="Nordberg H.P."/>
            <person name="Cantor M.N."/>
            <person name="Hua S.X."/>
        </authorList>
    </citation>
    <scope>NUCLEOTIDE SEQUENCE [LARGE SCALE GENOMIC DNA]</scope>
    <source>
        <strain evidence="2 3">Foug A</strain>
    </source>
</reference>
<evidence type="ECO:0000313" key="2">
    <source>
        <dbReference type="EMBL" id="KIM68041.1"/>
    </source>
</evidence>
<gene>
    <name evidence="2" type="ORF">SCLCIDRAFT_20499</name>
</gene>
<organism evidence="2 3">
    <name type="scientific">Scleroderma citrinum Foug A</name>
    <dbReference type="NCBI Taxonomy" id="1036808"/>
    <lineage>
        <taxon>Eukaryota</taxon>
        <taxon>Fungi</taxon>
        <taxon>Dikarya</taxon>
        <taxon>Basidiomycota</taxon>
        <taxon>Agaricomycotina</taxon>
        <taxon>Agaricomycetes</taxon>
        <taxon>Agaricomycetidae</taxon>
        <taxon>Boletales</taxon>
        <taxon>Sclerodermatineae</taxon>
        <taxon>Sclerodermataceae</taxon>
        <taxon>Scleroderma</taxon>
    </lineage>
</organism>
<accession>A0A0C3EJD9</accession>
<dbReference type="STRING" id="1036808.A0A0C3EJD9"/>
<sequence length="195" mass="21785">MAANRHKDSHLIKHTPHPSGASQGKYSPVDVDMLTEGNKDNPCAGRWKNMKDQCRESTQLNYHNFNSAIKLKHGIDKKGWPETVPFTSPHSIANVESICQLQDMLRANQCYFVKMSSQEHQDFIKDLKVCQESGEVVKPSCKKCSDAGVPHKRKPTKQSGCPLKQTKGGRATKSCKYMSSTGKETEDSDEDGMDK</sequence>
<dbReference type="Proteomes" id="UP000053989">
    <property type="component" value="Unassembled WGS sequence"/>
</dbReference>
<dbReference type="HOGENOM" id="CLU_1397096_0_0_1"/>
<dbReference type="OrthoDB" id="3253416at2759"/>
<feature type="compositionally biased region" description="Acidic residues" evidence="1">
    <location>
        <begin position="186"/>
        <end position="195"/>
    </location>
</feature>
<dbReference type="AlphaFoldDB" id="A0A0C3EJD9"/>
<evidence type="ECO:0000256" key="1">
    <source>
        <dbReference type="SAM" id="MobiDB-lite"/>
    </source>
</evidence>
<feature type="region of interest" description="Disordered" evidence="1">
    <location>
        <begin position="1"/>
        <end position="33"/>
    </location>
</feature>
<reference evidence="3" key="2">
    <citation type="submission" date="2015-01" db="EMBL/GenBank/DDBJ databases">
        <title>Evolutionary Origins and Diversification of the Mycorrhizal Mutualists.</title>
        <authorList>
            <consortium name="DOE Joint Genome Institute"/>
            <consortium name="Mycorrhizal Genomics Consortium"/>
            <person name="Kohler A."/>
            <person name="Kuo A."/>
            <person name="Nagy L.G."/>
            <person name="Floudas D."/>
            <person name="Copeland A."/>
            <person name="Barry K.W."/>
            <person name="Cichocki N."/>
            <person name="Veneault-Fourrey C."/>
            <person name="LaButti K."/>
            <person name="Lindquist E.A."/>
            <person name="Lipzen A."/>
            <person name="Lundell T."/>
            <person name="Morin E."/>
            <person name="Murat C."/>
            <person name="Riley R."/>
            <person name="Ohm R."/>
            <person name="Sun H."/>
            <person name="Tunlid A."/>
            <person name="Henrissat B."/>
            <person name="Grigoriev I.V."/>
            <person name="Hibbett D.S."/>
            <person name="Martin F."/>
        </authorList>
    </citation>
    <scope>NUCLEOTIDE SEQUENCE [LARGE SCALE GENOMIC DNA]</scope>
    <source>
        <strain evidence="3">Foug A</strain>
    </source>
</reference>
<feature type="region of interest" description="Disordered" evidence="1">
    <location>
        <begin position="145"/>
        <end position="195"/>
    </location>
</feature>
<feature type="compositionally biased region" description="Basic and acidic residues" evidence="1">
    <location>
        <begin position="1"/>
        <end position="11"/>
    </location>
</feature>
<proteinExistence type="predicted"/>
<protein>
    <submittedName>
        <fullName evidence="2">Uncharacterized protein</fullName>
    </submittedName>
</protein>
<dbReference type="EMBL" id="KN822010">
    <property type="protein sequence ID" value="KIM68041.1"/>
    <property type="molecule type" value="Genomic_DNA"/>
</dbReference>
<name>A0A0C3EJD9_9AGAM</name>
<dbReference type="InParanoid" id="A0A0C3EJD9"/>
<keyword evidence="3" id="KW-1185">Reference proteome</keyword>
<evidence type="ECO:0000313" key="3">
    <source>
        <dbReference type="Proteomes" id="UP000053989"/>
    </source>
</evidence>